<accession>A0ABY6KDH3</accession>
<gene>
    <name evidence="1" type="ORF">LAZ67_4003260</name>
</gene>
<proteinExistence type="predicted"/>
<protein>
    <submittedName>
        <fullName evidence="1">Uncharacterized protein</fullName>
    </submittedName>
</protein>
<organism evidence="1 2">
    <name type="scientific">Cordylochernes scorpioides</name>
    <dbReference type="NCBI Taxonomy" id="51811"/>
    <lineage>
        <taxon>Eukaryota</taxon>
        <taxon>Metazoa</taxon>
        <taxon>Ecdysozoa</taxon>
        <taxon>Arthropoda</taxon>
        <taxon>Chelicerata</taxon>
        <taxon>Arachnida</taxon>
        <taxon>Pseudoscorpiones</taxon>
        <taxon>Cheliferoidea</taxon>
        <taxon>Chernetidae</taxon>
        <taxon>Cordylochernes</taxon>
    </lineage>
</organism>
<evidence type="ECO:0000313" key="2">
    <source>
        <dbReference type="Proteomes" id="UP001235939"/>
    </source>
</evidence>
<name>A0ABY6KDH3_9ARAC</name>
<sequence>MKWRVSILTSFTIKCNDFPKLRKRQFYFMVDITGKLNELNLKRQGKGNPAYILVEELICFKKNSFCRRYQSSK</sequence>
<dbReference type="EMBL" id="CP092866">
    <property type="protein sequence ID" value="UYV66896.1"/>
    <property type="molecule type" value="Genomic_DNA"/>
</dbReference>
<dbReference type="Proteomes" id="UP001235939">
    <property type="component" value="Chromosome 04"/>
</dbReference>
<keyword evidence="2" id="KW-1185">Reference proteome</keyword>
<evidence type="ECO:0000313" key="1">
    <source>
        <dbReference type="EMBL" id="UYV66896.1"/>
    </source>
</evidence>
<reference evidence="1 2" key="1">
    <citation type="submission" date="2022-01" db="EMBL/GenBank/DDBJ databases">
        <title>A chromosomal length assembly of Cordylochernes scorpioides.</title>
        <authorList>
            <person name="Zeh D."/>
            <person name="Zeh J."/>
        </authorList>
    </citation>
    <scope>NUCLEOTIDE SEQUENCE [LARGE SCALE GENOMIC DNA]</scope>
    <source>
        <strain evidence="1">IN4F17</strain>
        <tissue evidence="1">Whole Body</tissue>
    </source>
</reference>